<gene>
    <name evidence="5" type="ORF">SEMRO_174_G076730.3</name>
</gene>
<evidence type="ECO:0000256" key="1">
    <source>
        <dbReference type="ARBA" id="ARBA00022737"/>
    </source>
</evidence>
<dbReference type="SMART" id="SM00028">
    <property type="entry name" value="TPR"/>
    <property type="match status" value="8"/>
</dbReference>
<evidence type="ECO:0000256" key="2">
    <source>
        <dbReference type="ARBA" id="ARBA00022803"/>
    </source>
</evidence>
<dbReference type="PROSITE" id="PS50005">
    <property type="entry name" value="TPR"/>
    <property type="match status" value="1"/>
</dbReference>
<proteinExistence type="predicted"/>
<dbReference type="AlphaFoldDB" id="A0A9N8DPT8"/>
<evidence type="ECO:0000313" key="5">
    <source>
        <dbReference type="EMBL" id="CAB9503719.1"/>
    </source>
</evidence>
<feature type="repeat" description="TPR" evidence="3">
    <location>
        <begin position="411"/>
        <end position="444"/>
    </location>
</feature>
<accession>A0A9N8DPT8</accession>
<dbReference type="EMBL" id="CAICTM010000173">
    <property type="protein sequence ID" value="CAB9503719.1"/>
    <property type="molecule type" value="Genomic_DNA"/>
</dbReference>
<reference evidence="5" key="1">
    <citation type="submission" date="2020-06" db="EMBL/GenBank/DDBJ databases">
        <authorList>
            <consortium name="Plant Systems Biology data submission"/>
        </authorList>
    </citation>
    <scope>NUCLEOTIDE SEQUENCE</scope>
    <source>
        <strain evidence="5">D6</strain>
    </source>
</reference>
<comment type="caution">
    <text evidence="5">The sequence shown here is derived from an EMBL/GenBank/DDBJ whole genome shotgun (WGS) entry which is preliminary data.</text>
</comment>
<dbReference type="PANTHER" id="PTHR45641">
    <property type="entry name" value="TETRATRICOPEPTIDE REPEAT PROTEIN (AFU_ORTHOLOGUE AFUA_6G03870)"/>
    <property type="match status" value="1"/>
</dbReference>
<protein>
    <recommendedName>
        <fullName evidence="7">Kinesin light chain</fullName>
    </recommendedName>
</protein>
<dbReference type="InterPro" id="IPR019734">
    <property type="entry name" value="TPR_rpt"/>
</dbReference>
<evidence type="ECO:0000313" key="6">
    <source>
        <dbReference type="Proteomes" id="UP001153069"/>
    </source>
</evidence>
<dbReference type="Gene3D" id="1.25.40.10">
    <property type="entry name" value="Tetratricopeptide repeat domain"/>
    <property type="match status" value="3"/>
</dbReference>
<name>A0A9N8DPT8_9STRA</name>
<dbReference type="PANTHER" id="PTHR45641:SF19">
    <property type="entry name" value="NEPHROCYSTIN-3"/>
    <property type="match status" value="1"/>
</dbReference>
<keyword evidence="6" id="KW-1185">Reference proteome</keyword>
<dbReference type="Proteomes" id="UP001153069">
    <property type="component" value="Unassembled WGS sequence"/>
</dbReference>
<dbReference type="OrthoDB" id="38368at2759"/>
<feature type="region of interest" description="Disordered" evidence="4">
    <location>
        <begin position="192"/>
        <end position="236"/>
    </location>
</feature>
<sequence>MGAHLSVEDNNEMFLSKERHVLGGRKQKKRAEQGACFFGGRIPGLKPLNKSPISTDSCATTMASTAKSRDHYCPSASKDDPCDICRGEFDSSRSGFTEPTSSRRSSERCSIRHLDGSSHRDEMTGFLREVFQGFEEEESSPQGASCGHRRQRTHEVNDLLHQIDPQLSTQLVTPISSAEDLQEDAVYPEPAGRLLGCDSLSDSEDSTPCSSPVSLSGIKETQPVGHSEEDHQPQPVVEQSCTLKASAALSDPDSSNITGTASQEHLQMERCRYQYWGDRLEQQGRLQEALHYYGLCFQLEEALDTSLDDSAAIHLKIGIVYWKMSAYQESLNALYFVLSMYEDALGPTWLEQSPNFLNATTLAVSETFLLLGRVHLSLGESDEARDHVKQCLSVLSTSHHMEDDLIHPIFARALHSLGMTYEACGRHSKALKYYYEALNMQRQVYGNSHVDVAASLASIGSLQEKLGSYDMAMKCLVDALAIYESQPTLEGCQVDIGSILTLIGWICFLQGHDESAMEAYQESVDNFTAVLGPNHRNVASVRVQIGMIHNKCGRCEEALATYKAALTLQRRALGDVHEDVAITLDAMATSYDGLGKYRKAISTLDEALHIRRGALGKRHLDVGKTFANLGDLHLKIQKEQLARQCYSNAFKIFQANEVPSDDMRLQAVSRSLQTLSPRRYA</sequence>
<dbReference type="Pfam" id="PF13424">
    <property type="entry name" value="TPR_12"/>
    <property type="match status" value="2"/>
</dbReference>
<keyword evidence="2 3" id="KW-0802">TPR repeat</keyword>
<dbReference type="SUPFAM" id="SSF48452">
    <property type="entry name" value="TPR-like"/>
    <property type="match status" value="2"/>
</dbReference>
<keyword evidence="1" id="KW-0677">Repeat</keyword>
<evidence type="ECO:0000256" key="4">
    <source>
        <dbReference type="SAM" id="MobiDB-lite"/>
    </source>
</evidence>
<dbReference type="InterPro" id="IPR011990">
    <property type="entry name" value="TPR-like_helical_dom_sf"/>
</dbReference>
<feature type="region of interest" description="Disordered" evidence="4">
    <location>
        <begin position="92"/>
        <end position="118"/>
    </location>
</feature>
<evidence type="ECO:0008006" key="7">
    <source>
        <dbReference type="Google" id="ProtNLM"/>
    </source>
</evidence>
<feature type="compositionally biased region" description="Basic and acidic residues" evidence="4">
    <location>
        <begin position="104"/>
        <end position="118"/>
    </location>
</feature>
<evidence type="ECO:0000256" key="3">
    <source>
        <dbReference type="PROSITE-ProRule" id="PRU00339"/>
    </source>
</evidence>
<organism evidence="5 6">
    <name type="scientific">Seminavis robusta</name>
    <dbReference type="NCBI Taxonomy" id="568900"/>
    <lineage>
        <taxon>Eukaryota</taxon>
        <taxon>Sar</taxon>
        <taxon>Stramenopiles</taxon>
        <taxon>Ochrophyta</taxon>
        <taxon>Bacillariophyta</taxon>
        <taxon>Bacillariophyceae</taxon>
        <taxon>Bacillariophycidae</taxon>
        <taxon>Naviculales</taxon>
        <taxon>Naviculaceae</taxon>
        <taxon>Seminavis</taxon>
    </lineage>
</organism>